<feature type="transmembrane region" description="Helical" evidence="1">
    <location>
        <begin position="91"/>
        <end position="111"/>
    </location>
</feature>
<keyword evidence="1" id="KW-0812">Transmembrane</keyword>
<proteinExistence type="predicted"/>
<dbReference type="Proteomes" id="UP000018511">
    <property type="component" value="Unassembled WGS sequence"/>
</dbReference>
<gene>
    <name evidence="2" type="ORF">O164_10920</name>
</gene>
<accession>V7DD65</accession>
<evidence type="ECO:0000313" key="3">
    <source>
        <dbReference type="Proteomes" id="UP000018511"/>
    </source>
</evidence>
<sequence>MSILLVWMMIGVSLMIYLACRYLDLIESELSGCSYVRDNQLNFSSAGFLGRLLRTCLASNMLMMPGIFVRRGVADASEISRFPRRIKIKMLISWGGLMASTILFFVLHNILKF</sequence>
<dbReference type="EMBL" id="AXUP01000133">
    <property type="protein sequence ID" value="ESW39643.1"/>
    <property type="molecule type" value="Genomic_DNA"/>
</dbReference>
<feature type="transmembrane region" description="Helical" evidence="1">
    <location>
        <begin position="6"/>
        <end position="23"/>
    </location>
</feature>
<comment type="caution">
    <text evidence="2">The sequence shown here is derived from an EMBL/GenBank/DDBJ whole genome shotgun (WGS) entry which is preliminary data.</text>
</comment>
<evidence type="ECO:0000313" key="2">
    <source>
        <dbReference type="EMBL" id="ESW39643.1"/>
    </source>
</evidence>
<name>V7DD65_9PSED</name>
<organism evidence="2 3">
    <name type="scientific">Pseudomonas taiwanensis SJ9</name>
    <dbReference type="NCBI Taxonomy" id="1388762"/>
    <lineage>
        <taxon>Bacteria</taxon>
        <taxon>Pseudomonadati</taxon>
        <taxon>Pseudomonadota</taxon>
        <taxon>Gammaproteobacteria</taxon>
        <taxon>Pseudomonadales</taxon>
        <taxon>Pseudomonadaceae</taxon>
        <taxon>Pseudomonas</taxon>
    </lineage>
</organism>
<evidence type="ECO:0000256" key="1">
    <source>
        <dbReference type="SAM" id="Phobius"/>
    </source>
</evidence>
<keyword evidence="1" id="KW-1133">Transmembrane helix</keyword>
<protein>
    <submittedName>
        <fullName evidence="2">Uncharacterized protein</fullName>
    </submittedName>
</protein>
<reference evidence="2 3" key="1">
    <citation type="submission" date="2013-10" db="EMBL/GenBank/DDBJ databases">
        <title>Whole Genome Shotgun Sequence of Pseudomonas taiwanensis SJ9.</title>
        <authorList>
            <person name="Hong S.-J."/>
            <person name="Shin J.-H."/>
        </authorList>
    </citation>
    <scope>NUCLEOTIDE SEQUENCE [LARGE SCALE GENOMIC DNA]</scope>
    <source>
        <strain evidence="2 3">SJ9</strain>
    </source>
</reference>
<keyword evidence="1" id="KW-0472">Membrane</keyword>
<dbReference type="AlphaFoldDB" id="V7DD65"/>